<dbReference type="Gene3D" id="1.10.287.950">
    <property type="entry name" value="Methyl-accepting chemotaxis protein"/>
    <property type="match status" value="1"/>
</dbReference>
<dbReference type="GO" id="GO:0016020">
    <property type="term" value="C:membrane"/>
    <property type="evidence" value="ECO:0007669"/>
    <property type="project" value="UniProtKB-SubCell"/>
</dbReference>
<gene>
    <name evidence="7" type="ordered locus">AMEC673_01275</name>
</gene>
<evidence type="ECO:0000256" key="3">
    <source>
        <dbReference type="PROSITE-ProRule" id="PRU00284"/>
    </source>
</evidence>
<feature type="region of interest" description="Disordered" evidence="4">
    <location>
        <begin position="383"/>
        <end position="403"/>
    </location>
</feature>
<evidence type="ECO:0000256" key="4">
    <source>
        <dbReference type="SAM" id="MobiDB-lite"/>
    </source>
</evidence>
<organism evidence="7 8">
    <name type="scientific">Alteromonas macleodii (strain English Channel 673)</name>
    <dbReference type="NCBI Taxonomy" id="1004788"/>
    <lineage>
        <taxon>Bacteria</taxon>
        <taxon>Pseudomonadati</taxon>
        <taxon>Pseudomonadota</taxon>
        <taxon>Gammaproteobacteria</taxon>
        <taxon>Alteromonadales</taxon>
        <taxon>Alteromonadaceae</taxon>
        <taxon>Alteromonas/Salinimonas group</taxon>
        <taxon>Alteromonas</taxon>
    </lineage>
</organism>
<dbReference type="SUPFAM" id="SSF58104">
    <property type="entry name" value="Methyl-accepting chemotaxis protein (MCP) signaling domain"/>
    <property type="match status" value="1"/>
</dbReference>
<evidence type="ECO:0000313" key="8">
    <source>
        <dbReference type="Proteomes" id="UP000006296"/>
    </source>
</evidence>
<feature type="transmembrane region" description="Helical" evidence="5">
    <location>
        <begin position="17"/>
        <end position="34"/>
    </location>
</feature>
<evidence type="ECO:0000259" key="6">
    <source>
        <dbReference type="PROSITE" id="PS50111"/>
    </source>
</evidence>
<keyword evidence="2 3" id="KW-0807">Transducer</keyword>
<dbReference type="PANTHER" id="PTHR32089">
    <property type="entry name" value="METHYL-ACCEPTING CHEMOTAXIS PROTEIN MCPB"/>
    <property type="match status" value="1"/>
</dbReference>
<dbReference type="PANTHER" id="PTHR32089:SF41">
    <property type="entry name" value="METHYL-ACCEPTING CHEMOTAXIS PROTEIN"/>
    <property type="match status" value="1"/>
</dbReference>
<accession>A0AB32ZTN1</accession>
<comment type="subcellular location">
    <subcellularLocation>
        <location evidence="1">Membrane</location>
    </subcellularLocation>
</comment>
<dbReference type="InterPro" id="IPR004089">
    <property type="entry name" value="MCPsignal_dom"/>
</dbReference>
<proteinExistence type="predicted"/>
<evidence type="ECO:0000313" key="7">
    <source>
        <dbReference type="EMBL" id="AFT72961.1"/>
    </source>
</evidence>
<feature type="transmembrane region" description="Helical" evidence="5">
    <location>
        <begin position="41"/>
        <end position="58"/>
    </location>
</feature>
<name>A0AB32ZTN1_ALTME</name>
<sequence length="403" mass="43054">MVAIAANYLDNFFSNKSNAFIIAFLMMLASWSLAFTSIAHLGLAISSVCVLFLLFVLLKVTKGNQDSAANSTSTPSQDFSYSNTNSLANDSMGVAVSEASSILTITSSNLADIFSTQNDAVATLSDSFISLQALLGQQETSINNLLTDDDDSDCAYADKMRTFASDTDITLTQFIASTTEMTESTRALETQVQTIQQAMPTVIEALSGIDDISSQTNLLALNAAIEAARAGEAGRGFAVVADEVRALSTRSTQFSDVIKTQIENIKSLIDKLTETAEVVASQDISHVVNAKDAISEQLKGIIKKAEADIEGASELEAIRQQLADSTAAAIRGLQFGDINGQNLTYTREIIDFIVLQLSELSPESATKVKDNLANYQVSLTEKGQADHNPVSSTSMDAGDVELF</sequence>
<keyword evidence="5" id="KW-0812">Transmembrane</keyword>
<protein>
    <submittedName>
        <fullName evidence="7">Methyl-accepting chemotaxis protein</fullName>
    </submittedName>
</protein>
<evidence type="ECO:0000256" key="1">
    <source>
        <dbReference type="ARBA" id="ARBA00004370"/>
    </source>
</evidence>
<dbReference type="AlphaFoldDB" id="A0AB32ZTN1"/>
<dbReference type="KEGG" id="amg:AMEC673_01275"/>
<keyword evidence="5" id="KW-1133">Transmembrane helix</keyword>
<dbReference type="SMART" id="SM00283">
    <property type="entry name" value="MA"/>
    <property type="match status" value="1"/>
</dbReference>
<dbReference type="GO" id="GO:0006935">
    <property type="term" value="P:chemotaxis"/>
    <property type="evidence" value="ECO:0007669"/>
    <property type="project" value="UniProtKB-ARBA"/>
</dbReference>
<evidence type="ECO:0000256" key="2">
    <source>
        <dbReference type="ARBA" id="ARBA00023224"/>
    </source>
</evidence>
<keyword evidence="5" id="KW-0472">Membrane</keyword>
<dbReference type="RefSeq" id="WP_014975416.1">
    <property type="nucleotide sequence ID" value="NC_018678.1"/>
</dbReference>
<dbReference type="PROSITE" id="PS50111">
    <property type="entry name" value="CHEMOTAXIS_TRANSDUC_2"/>
    <property type="match status" value="1"/>
</dbReference>
<dbReference type="GO" id="GO:0007165">
    <property type="term" value="P:signal transduction"/>
    <property type="evidence" value="ECO:0007669"/>
    <property type="project" value="UniProtKB-KW"/>
</dbReference>
<dbReference type="Proteomes" id="UP000006296">
    <property type="component" value="Chromosome"/>
</dbReference>
<dbReference type="EMBL" id="CP003844">
    <property type="protein sequence ID" value="AFT72961.1"/>
    <property type="molecule type" value="Genomic_DNA"/>
</dbReference>
<feature type="domain" description="Methyl-accepting transducer" evidence="6">
    <location>
        <begin position="173"/>
        <end position="326"/>
    </location>
</feature>
<reference evidence="8" key="1">
    <citation type="journal article" date="2012" name="Sci. Rep.">
        <title>Genomes of surface isolates of Alteromonas macleodii: the life of a widespread marine opportunistic copiotroph.</title>
        <authorList>
            <person name="Lopez-Perez M."/>
            <person name="Gonzaga A."/>
            <person name="Martin-Cuadrado A.B."/>
            <person name="Onyshchenko O."/>
            <person name="Ghavidel A."/>
            <person name="Ghai R."/>
            <person name="Rodriguez-Valera F."/>
        </authorList>
    </citation>
    <scope>NUCLEOTIDE SEQUENCE [LARGE SCALE GENOMIC DNA]</scope>
    <source>
        <strain evidence="8">English Channel 673</strain>
    </source>
</reference>
<evidence type="ECO:0000256" key="5">
    <source>
        <dbReference type="SAM" id="Phobius"/>
    </source>
</evidence>
<dbReference type="Pfam" id="PF00015">
    <property type="entry name" value="MCPsignal"/>
    <property type="match status" value="1"/>
</dbReference>